<evidence type="ECO:0000313" key="1">
    <source>
        <dbReference type="EMBL" id="OXI43811.1"/>
    </source>
</evidence>
<dbReference type="AlphaFoldDB" id="A0A228IN48"/>
<name>A0A228IN48_9BURK</name>
<gene>
    <name evidence="1" type="ORF">CFB84_19920</name>
</gene>
<dbReference type="EMBL" id="NKFA01000007">
    <property type="protein sequence ID" value="OXI43811.1"/>
    <property type="molecule type" value="Genomic_DNA"/>
</dbReference>
<reference evidence="2" key="1">
    <citation type="submission" date="2017-06" db="EMBL/GenBank/DDBJ databases">
        <authorList>
            <person name="LiPuma J."/>
            <person name="Spilker T."/>
        </authorList>
    </citation>
    <scope>NUCLEOTIDE SEQUENCE [LARGE SCALE GENOMIC DNA]</scope>
    <source>
        <strain evidence="2">AU17325</strain>
    </source>
</reference>
<accession>A0A228IN48</accession>
<dbReference type="RefSeq" id="WP_143331049.1">
    <property type="nucleotide sequence ID" value="NZ_NKFA01000007.1"/>
</dbReference>
<protein>
    <submittedName>
        <fullName evidence="1">Uncharacterized protein</fullName>
    </submittedName>
</protein>
<proteinExistence type="predicted"/>
<sequence>MKIFNVPWRRQGRVETRTVLLNSALDLALDFDNWLSPIQGRLKASQPSLDEQQLEMLNQVCTEAIRFGQETALHLCATMDLPSVQSRFGELFVDRYPWVSQENLERAYRHCIYLATKTARAG</sequence>
<organism evidence="1 2">
    <name type="scientific">Burkholderia aenigmatica</name>
    <dbReference type="NCBI Taxonomy" id="2015348"/>
    <lineage>
        <taxon>Bacteria</taxon>
        <taxon>Pseudomonadati</taxon>
        <taxon>Pseudomonadota</taxon>
        <taxon>Betaproteobacteria</taxon>
        <taxon>Burkholderiales</taxon>
        <taxon>Burkholderiaceae</taxon>
        <taxon>Burkholderia</taxon>
        <taxon>Burkholderia cepacia complex</taxon>
    </lineage>
</organism>
<reference evidence="1 2" key="2">
    <citation type="submission" date="2017-08" db="EMBL/GenBank/DDBJ databases">
        <title>WGS of novel Burkholderia cepaca complex species.</title>
        <authorList>
            <person name="Lipuma J."/>
            <person name="Spilker T."/>
        </authorList>
    </citation>
    <scope>NUCLEOTIDE SEQUENCE [LARGE SCALE GENOMIC DNA]</scope>
    <source>
        <strain evidence="1 2">AU17325</strain>
    </source>
</reference>
<dbReference type="Proteomes" id="UP000214600">
    <property type="component" value="Unassembled WGS sequence"/>
</dbReference>
<dbReference type="OrthoDB" id="9154605at2"/>
<comment type="caution">
    <text evidence="1">The sequence shown here is derived from an EMBL/GenBank/DDBJ whole genome shotgun (WGS) entry which is preliminary data.</text>
</comment>
<evidence type="ECO:0000313" key="2">
    <source>
        <dbReference type="Proteomes" id="UP000214600"/>
    </source>
</evidence>